<feature type="domain" description="Bacterial sugar transferase" evidence="4">
    <location>
        <begin position="5"/>
        <end position="200"/>
    </location>
</feature>
<dbReference type="Proteomes" id="UP000186098">
    <property type="component" value="Unassembled WGS sequence"/>
</dbReference>
<gene>
    <name evidence="5" type="ORF">SAMN05421795_101190</name>
</gene>
<evidence type="ECO:0000259" key="4">
    <source>
        <dbReference type="Pfam" id="PF02397"/>
    </source>
</evidence>
<dbReference type="EMBL" id="FTOM01000001">
    <property type="protein sequence ID" value="SIS50865.1"/>
    <property type="molecule type" value="Genomic_DNA"/>
</dbReference>
<name>A0A1N7JNH6_9RHOB</name>
<comment type="similarity">
    <text evidence="1">Belongs to the bacterial sugar transferase family.</text>
</comment>
<accession>A0A1N7JNH6</accession>
<evidence type="ECO:0000313" key="6">
    <source>
        <dbReference type="Proteomes" id="UP000186098"/>
    </source>
</evidence>
<dbReference type="Pfam" id="PF02397">
    <property type="entry name" value="Bac_transf"/>
    <property type="match status" value="1"/>
</dbReference>
<dbReference type="PANTHER" id="PTHR30576">
    <property type="entry name" value="COLANIC BIOSYNTHESIS UDP-GLUCOSE LIPID CARRIER TRANSFERASE"/>
    <property type="match status" value="1"/>
</dbReference>
<feature type="transmembrane region" description="Helical" evidence="3">
    <location>
        <begin position="7"/>
        <end position="29"/>
    </location>
</feature>
<sequence>MTPTKRLFDILASSILIVLLAPLGAWIAWRIWRREGGPIFYLSERMQTPTRGFLLYKFRSMTPDDADSGVSGGDKSHRITPTGAWLRRTRLDELPQLINVLRGDISMVGPRPPLRMYVERFPEVYAEVLRSRPGLTGLASLHYHRHEALLVGRARSAPETDTIYCRACIPRKARLDLIYQKHANLCLDLVILFRTVAVVLR</sequence>
<evidence type="ECO:0000313" key="5">
    <source>
        <dbReference type="EMBL" id="SIS50865.1"/>
    </source>
</evidence>
<dbReference type="STRING" id="407234.SAMN05421795_101190"/>
<keyword evidence="3" id="KW-0812">Transmembrane</keyword>
<organism evidence="5 6">
    <name type="scientific">Phaeovulum vinaykumarii</name>
    <dbReference type="NCBI Taxonomy" id="407234"/>
    <lineage>
        <taxon>Bacteria</taxon>
        <taxon>Pseudomonadati</taxon>
        <taxon>Pseudomonadota</taxon>
        <taxon>Alphaproteobacteria</taxon>
        <taxon>Rhodobacterales</taxon>
        <taxon>Paracoccaceae</taxon>
        <taxon>Phaeovulum</taxon>
    </lineage>
</organism>
<dbReference type="GO" id="GO:0000271">
    <property type="term" value="P:polysaccharide biosynthetic process"/>
    <property type="evidence" value="ECO:0007669"/>
    <property type="project" value="UniProtKB-KW"/>
</dbReference>
<dbReference type="InterPro" id="IPR003362">
    <property type="entry name" value="Bact_transf"/>
</dbReference>
<dbReference type="RefSeq" id="WP_076363059.1">
    <property type="nucleotide sequence ID" value="NZ_FTOM01000001.1"/>
</dbReference>
<dbReference type="OrthoDB" id="9808602at2"/>
<evidence type="ECO:0000256" key="2">
    <source>
        <dbReference type="ARBA" id="ARBA00023169"/>
    </source>
</evidence>
<dbReference type="PANTHER" id="PTHR30576:SF0">
    <property type="entry name" value="UNDECAPRENYL-PHOSPHATE N-ACETYLGALACTOSAMINYL 1-PHOSPHATE TRANSFERASE-RELATED"/>
    <property type="match status" value="1"/>
</dbReference>
<reference evidence="6" key="1">
    <citation type="submission" date="2017-01" db="EMBL/GenBank/DDBJ databases">
        <authorList>
            <person name="Varghese N."/>
            <person name="Submissions S."/>
        </authorList>
    </citation>
    <scope>NUCLEOTIDE SEQUENCE [LARGE SCALE GENOMIC DNA]</scope>
    <source>
        <strain evidence="6">DSM 18714</strain>
    </source>
</reference>
<proteinExistence type="inferred from homology"/>
<keyword evidence="3" id="KW-0472">Membrane</keyword>
<evidence type="ECO:0000256" key="3">
    <source>
        <dbReference type="SAM" id="Phobius"/>
    </source>
</evidence>
<keyword evidence="6" id="KW-1185">Reference proteome</keyword>
<evidence type="ECO:0000256" key="1">
    <source>
        <dbReference type="ARBA" id="ARBA00006464"/>
    </source>
</evidence>
<keyword evidence="5" id="KW-0808">Transferase</keyword>
<keyword evidence="3" id="KW-1133">Transmembrane helix</keyword>
<keyword evidence="2" id="KW-0270">Exopolysaccharide synthesis</keyword>
<protein>
    <submittedName>
        <fullName evidence="5">Sugar transferase involved in LPS biosynthesis (Colanic, teichoic acid)</fullName>
    </submittedName>
</protein>
<dbReference type="GO" id="GO:0016780">
    <property type="term" value="F:phosphotransferase activity, for other substituted phosphate groups"/>
    <property type="evidence" value="ECO:0007669"/>
    <property type="project" value="TreeGrafter"/>
</dbReference>
<dbReference type="AlphaFoldDB" id="A0A1N7JNH6"/>